<keyword evidence="1" id="KW-0732">Signal</keyword>
<reference evidence="2 3" key="1">
    <citation type="submission" date="2017-03" db="EMBL/GenBank/DDBJ databases">
        <authorList>
            <person name="Afonso C.L."/>
            <person name="Miller P.J."/>
            <person name="Scott M.A."/>
            <person name="Spackman E."/>
            <person name="Goraichik I."/>
            <person name="Dimitrov K.M."/>
            <person name="Suarez D.L."/>
            <person name="Swayne D.E."/>
        </authorList>
    </citation>
    <scope>NUCLEOTIDE SEQUENCE [LARGE SCALE GENOMIC DNA]</scope>
    <source>
        <strain evidence="2 3">CECT 8625</strain>
    </source>
</reference>
<evidence type="ECO:0000313" key="3">
    <source>
        <dbReference type="Proteomes" id="UP000193570"/>
    </source>
</evidence>
<dbReference type="AlphaFoldDB" id="A0A1X6ZK54"/>
<protein>
    <submittedName>
        <fullName evidence="2">Uncharacterized protein</fullName>
    </submittedName>
</protein>
<dbReference type="Proteomes" id="UP000193570">
    <property type="component" value="Unassembled WGS sequence"/>
</dbReference>
<accession>A0A1X6ZK54</accession>
<dbReference type="RefSeq" id="WP_085792410.1">
    <property type="nucleotide sequence ID" value="NZ_FWFK01000004.1"/>
</dbReference>
<dbReference type="EMBL" id="FWFK01000004">
    <property type="protein sequence ID" value="SLN53839.1"/>
    <property type="molecule type" value="Genomic_DNA"/>
</dbReference>
<evidence type="ECO:0000313" key="2">
    <source>
        <dbReference type="EMBL" id="SLN53839.1"/>
    </source>
</evidence>
<organism evidence="2 3">
    <name type="scientific">Roseivivax jejudonensis</name>
    <dbReference type="NCBI Taxonomy" id="1529041"/>
    <lineage>
        <taxon>Bacteria</taxon>
        <taxon>Pseudomonadati</taxon>
        <taxon>Pseudomonadota</taxon>
        <taxon>Alphaproteobacteria</taxon>
        <taxon>Rhodobacterales</taxon>
        <taxon>Roseobacteraceae</taxon>
        <taxon>Roseivivax</taxon>
    </lineage>
</organism>
<evidence type="ECO:0000256" key="1">
    <source>
        <dbReference type="SAM" id="SignalP"/>
    </source>
</evidence>
<proteinExistence type="predicted"/>
<sequence>MRSVRPICHAAAILTLVAVGAAPAAAQMSDEAAQIRLERFAPNVDVSQLSRAEILSLLNVIHSGGSRSTREAKVESLARLYQSDRRGFYFRFDLD</sequence>
<dbReference type="OrthoDB" id="7876411at2"/>
<gene>
    <name evidence="2" type="ORF">ROJ8625_02753</name>
</gene>
<feature type="signal peptide" evidence="1">
    <location>
        <begin position="1"/>
        <end position="26"/>
    </location>
</feature>
<keyword evidence="3" id="KW-1185">Reference proteome</keyword>
<name>A0A1X6ZK54_9RHOB</name>
<feature type="chain" id="PRO_5013390111" evidence="1">
    <location>
        <begin position="27"/>
        <end position="95"/>
    </location>
</feature>